<dbReference type="PROSITE" id="PS00108">
    <property type="entry name" value="PROTEIN_KINASE_ST"/>
    <property type="match status" value="1"/>
</dbReference>
<dbReference type="InterPro" id="IPR008271">
    <property type="entry name" value="Ser/Thr_kinase_AS"/>
</dbReference>
<evidence type="ECO:0000256" key="4">
    <source>
        <dbReference type="ARBA" id="ARBA00023328"/>
    </source>
</evidence>
<evidence type="ECO:0000313" key="8">
    <source>
        <dbReference type="EMBL" id="ORX51059.1"/>
    </source>
</evidence>
<reference evidence="8 9" key="2">
    <citation type="submission" date="2016-08" db="EMBL/GenBank/DDBJ databases">
        <title>Pervasive Adenine N6-methylation of Active Genes in Fungi.</title>
        <authorList>
            <consortium name="DOE Joint Genome Institute"/>
            <person name="Mondo S.J."/>
            <person name="Dannebaum R.O."/>
            <person name="Kuo R.C."/>
            <person name="Labutti K."/>
            <person name="Haridas S."/>
            <person name="Kuo A."/>
            <person name="Salamov A."/>
            <person name="Ahrendt S.R."/>
            <person name="Lipzen A."/>
            <person name="Sullivan W."/>
            <person name="Andreopoulos W.B."/>
            <person name="Clum A."/>
            <person name="Lindquist E."/>
            <person name="Daum C."/>
            <person name="Ramamoorthy G.K."/>
            <person name="Gryganskyi A."/>
            <person name="Culley D."/>
            <person name="Magnuson J.K."/>
            <person name="James T.Y."/>
            <person name="O'Malley M.A."/>
            <person name="Stajich J.E."/>
            <person name="Spatafora J.W."/>
            <person name="Visel A."/>
            <person name="Grigoriev I.V."/>
        </authorList>
    </citation>
    <scope>NUCLEOTIDE SEQUENCE [LARGE SCALE GENOMIC DNA]</scope>
    <source>
        <strain evidence="9">finn</strain>
    </source>
</reference>
<keyword evidence="2" id="KW-0158">Chromosome</keyword>
<feature type="domain" description="Protein kinase" evidence="6">
    <location>
        <begin position="1004"/>
        <end position="1476"/>
    </location>
</feature>
<evidence type="ECO:0000259" key="7">
    <source>
        <dbReference type="PROSITE" id="PS51489"/>
    </source>
</evidence>
<dbReference type="InterPro" id="IPR000719">
    <property type="entry name" value="Prot_kinase_dom"/>
</dbReference>
<dbReference type="InterPro" id="IPR015661">
    <property type="entry name" value="Bub1/Mad3"/>
</dbReference>
<feature type="compositionally biased region" description="Polar residues" evidence="5">
    <location>
        <begin position="1336"/>
        <end position="1347"/>
    </location>
</feature>
<dbReference type="GO" id="GO:0000776">
    <property type="term" value="C:kinetochore"/>
    <property type="evidence" value="ECO:0007669"/>
    <property type="project" value="UniProtKB-KW"/>
</dbReference>
<keyword evidence="3" id="KW-0995">Kinetochore</keyword>
<comment type="subcellular location">
    <subcellularLocation>
        <location evidence="1">Chromosome</location>
        <location evidence="1">Centromere</location>
        <location evidence="1">Kinetochore</location>
    </subcellularLocation>
</comment>
<dbReference type="OrthoDB" id="248495at2759"/>
<dbReference type="EMBL" id="MCFH01000019">
    <property type="protein sequence ID" value="ORX51059.1"/>
    <property type="molecule type" value="Genomic_DNA"/>
</dbReference>
<feature type="compositionally biased region" description="Polar residues" evidence="5">
    <location>
        <begin position="843"/>
        <end position="857"/>
    </location>
</feature>
<keyword evidence="4" id="KW-0137">Centromere</keyword>
<evidence type="ECO:0008006" key="10">
    <source>
        <dbReference type="Google" id="ProtNLM"/>
    </source>
</evidence>
<dbReference type="InterPro" id="IPR011009">
    <property type="entry name" value="Kinase-like_dom_sf"/>
</dbReference>
<comment type="caution">
    <text evidence="8">The sequence shown here is derived from an EMBL/GenBank/DDBJ whole genome shotgun (WGS) entry which is preliminary data.</text>
</comment>
<dbReference type="GO" id="GO:0007094">
    <property type="term" value="P:mitotic spindle assembly checkpoint signaling"/>
    <property type="evidence" value="ECO:0007669"/>
    <property type="project" value="InterPro"/>
</dbReference>
<evidence type="ECO:0000256" key="2">
    <source>
        <dbReference type="ARBA" id="ARBA00022454"/>
    </source>
</evidence>
<dbReference type="Pfam" id="PF08311">
    <property type="entry name" value="Mad3_BUB1_I"/>
    <property type="match status" value="1"/>
</dbReference>
<proteinExistence type="predicted"/>
<feature type="compositionally biased region" description="Acidic residues" evidence="5">
    <location>
        <begin position="592"/>
        <end position="601"/>
    </location>
</feature>
<keyword evidence="9" id="KW-1185">Reference proteome</keyword>
<dbReference type="Proteomes" id="UP000193719">
    <property type="component" value="Unassembled WGS sequence"/>
</dbReference>
<dbReference type="SUPFAM" id="SSF56112">
    <property type="entry name" value="Protein kinase-like (PK-like)"/>
    <property type="match status" value="1"/>
</dbReference>
<dbReference type="GO" id="GO:0005524">
    <property type="term" value="F:ATP binding"/>
    <property type="evidence" value="ECO:0007669"/>
    <property type="project" value="InterPro"/>
</dbReference>
<dbReference type="PROSITE" id="PS51489">
    <property type="entry name" value="BUB1_N"/>
    <property type="match status" value="1"/>
</dbReference>
<feature type="region of interest" description="Disordered" evidence="5">
    <location>
        <begin position="1323"/>
        <end position="1347"/>
    </location>
</feature>
<feature type="region of interest" description="Disordered" evidence="5">
    <location>
        <begin position="821"/>
        <end position="857"/>
    </location>
</feature>
<dbReference type="PROSITE" id="PS50011">
    <property type="entry name" value="PROTEIN_KINASE_DOM"/>
    <property type="match status" value="1"/>
</dbReference>
<evidence type="ECO:0000259" key="6">
    <source>
        <dbReference type="PROSITE" id="PS50011"/>
    </source>
</evidence>
<dbReference type="Gene3D" id="1.10.510.10">
    <property type="entry name" value="Transferase(Phosphotransferase) domain 1"/>
    <property type="match status" value="4"/>
</dbReference>
<evidence type="ECO:0000256" key="5">
    <source>
        <dbReference type="SAM" id="MobiDB-lite"/>
    </source>
</evidence>
<reference evidence="8 9" key="1">
    <citation type="submission" date="2016-08" db="EMBL/GenBank/DDBJ databases">
        <title>Genomes of anaerobic fungi encode conserved fungal cellulosomes for biomass hydrolysis.</title>
        <authorList>
            <consortium name="DOE Joint Genome Institute"/>
            <person name="Haitjema C.H."/>
            <person name="Gilmore S.P."/>
            <person name="Henske J.K."/>
            <person name="Solomon K.V."/>
            <person name="De Groot R."/>
            <person name="Kuo A."/>
            <person name="Mondo S.J."/>
            <person name="Salamov A.A."/>
            <person name="Labutti K."/>
            <person name="Zhao Z."/>
            <person name="Chiniquy J."/>
            <person name="Barry K."/>
            <person name="Brewer H.M."/>
            <person name="Purvine S.O."/>
            <person name="Wright A.T."/>
            <person name="Boxma B."/>
            <person name="Van Alen T."/>
            <person name="Hackstein J.H."/>
            <person name="Baker S.E."/>
            <person name="Grigoriev I.V."/>
            <person name="O'Malley M.A."/>
        </authorList>
    </citation>
    <scope>NUCLEOTIDE SEQUENCE [LARGE SCALE GENOMIC DNA]</scope>
    <source>
        <strain evidence="9">finn</strain>
    </source>
</reference>
<feature type="domain" description="BUB1 N-terminal" evidence="7">
    <location>
        <begin position="67"/>
        <end position="235"/>
    </location>
</feature>
<evidence type="ECO:0000256" key="3">
    <source>
        <dbReference type="ARBA" id="ARBA00022838"/>
    </source>
</evidence>
<gene>
    <name evidence="8" type="ORF">BCR36DRAFT_351554</name>
</gene>
<dbReference type="Gene3D" id="1.25.40.430">
    <property type="match status" value="1"/>
</dbReference>
<dbReference type="STRING" id="1754191.A0A1Y1VAC0"/>
<dbReference type="InterPro" id="IPR013212">
    <property type="entry name" value="Mad3/Bub1_I"/>
</dbReference>
<dbReference type="PANTHER" id="PTHR14030">
    <property type="entry name" value="MITOTIC CHECKPOINT SERINE/THREONINE-PROTEIN KINASE BUB1"/>
    <property type="match status" value="1"/>
</dbReference>
<protein>
    <recommendedName>
        <fullName evidence="10">Protein kinase domain-containing protein</fullName>
    </recommendedName>
</protein>
<name>A0A1Y1VAC0_9FUNG</name>
<sequence length="1570" mass="184248">MDIHKNSMINNQLYMEMQNKDNYGDDNNRSSLNNSFFQYSNTEVEVLSYGMIYSHQIKNIKQLKIIFKKSLSLIDELDDPLDVFNSYVQWLQLNYQSIENFSIEDDVIPIIFQALKLLNGDPRYINDIRYLKFWVIYSGFVDDPVSIFEFLEKNNLCLKLAAYYEEYSKLREIEKSYDEARKIYHLGIKRKARPFPRLKRNYEAFKRRIDFLNKNQESEFYRVKMNNANNESLNSCDAIKNFEFPYRSIDYLKNNYEYSQDEIPNDNKLQLSDLNIIEHDIESELKQEALEQNYDNYLPIIKNESVIVNSVELENTNELIPKKENNNRKRNIFKDKNIMKINSEKLSSDITCSQYKYLLNNQWNQLNCKVFEYKNNQISFEELRAIMKGYPLKMGKESASSSERISDEDMDIDHDDNNNNDKMFEEIFTNISASISNNSKENDPNKSSIFQNAPLHSKRNNKYNNNKSSYNNNLTFNIDPKYYETMDSEKYDKENLITPNKEQNLKHIEDTPTPIYINNNNDTLKSYSLQQELINENETIPIYHTIRDNNESLDSQDSLFPSVYKFDDDKLVSPSLNIKKNRNQVNKGNDKEDSDYDNDDEITDKDIINKLKSSISDLDKNVSHMKETIKRVDDHDKRVSKSEVNDILKNTVNSIFDSRENDEASVNQQMDNYYYYRNGNNISATPKNTLKVDEIQSPIKIKKDRIRRHSQMALSQRNRERINKKSDIMDEINKREFLEVDYNTHEYLDEDETREPSWNHDNVAPTYISHVKNESTTKSNKYKLDTSSRRSIKKHYMPSSSDLHVDLNQSMENLKLSSKQIYTGNNDDDTNENKEDDNGIINHFSSVKKSTQKPYMNTSSSTRVYYNQESNHDIYSNNLKNKRRSRVTSVSSFSSPFPTENNKIISHRNEIAIVDIRTANPYIDKKFNNITDDYFKNLIKNINNHIVNNKIIDYTKRPEFLNLKCIIEDYTKASGNTVRNPSPTLLEDEIKKGISYVFYENNSCKVIKEIGRGEFSKIYLVGLNSLDDELSSSYNDSEYGFNNNAIDKKRLSLPSYTKRIKLALKIQHNAINSMEYYNIQKLHQRMQSYEGMDSSFVKVKQLYKYKNACHILMEYCEFGSLLEALNYQFRIHSDISSPAAMANTYDTLLKHSIKSLSSALSRSKANSHRRSKSKMVIENNSFSETKEKIYQCILSSSSEYDGFDETKKIHEVLVVFYTIEILKMVETLHQSNIIHSDIKIDNFMLRMPLVESYRKFFNDDKELCSPRYCAGGQEGWNNYGLSLIDFGQSIDLTDFSMTEGSLWFRQSISEIEMNAATPATSVNSISSRNYEKRTSTESSRIKTVNPDPNLNQGNHCWEIRHHQPYLYEIDWYGVAGVIHALLFNEYMEVEEEEDTSGDDAYHNTDKLSENERREFGRDEDANYTIYDFSGQEKKPIKKTTYSSSDLSSLSIRKRPHLRIKKTFKRYWQRELWQRLFDVLLNAKTINSSLSLENINLYTKPSSFSPISNTATTTTTHNNIYYEERFPSIQEIRTIRQSFETWLSQHDRSSQYNLMGYLRLLSAQCLAINKF</sequence>
<dbReference type="GO" id="GO:0004672">
    <property type="term" value="F:protein kinase activity"/>
    <property type="evidence" value="ECO:0007669"/>
    <property type="project" value="InterPro"/>
</dbReference>
<accession>A0A1Y1VAC0</accession>
<feature type="region of interest" description="Disordered" evidence="5">
    <location>
        <begin position="581"/>
        <end position="601"/>
    </location>
</feature>
<feature type="compositionally biased region" description="Polar residues" evidence="5">
    <location>
        <begin position="435"/>
        <end position="451"/>
    </location>
</feature>
<evidence type="ECO:0000313" key="9">
    <source>
        <dbReference type="Proteomes" id="UP000193719"/>
    </source>
</evidence>
<evidence type="ECO:0000256" key="1">
    <source>
        <dbReference type="ARBA" id="ARBA00004629"/>
    </source>
</evidence>
<organism evidence="8 9">
    <name type="scientific">Piromyces finnis</name>
    <dbReference type="NCBI Taxonomy" id="1754191"/>
    <lineage>
        <taxon>Eukaryota</taxon>
        <taxon>Fungi</taxon>
        <taxon>Fungi incertae sedis</taxon>
        <taxon>Chytridiomycota</taxon>
        <taxon>Chytridiomycota incertae sedis</taxon>
        <taxon>Neocallimastigomycetes</taxon>
        <taxon>Neocallimastigales</taxon>
        <taxon>Neocallimastigaceae</taxon>
        <taxon>Piromyces</taxon>
    </lineage>
</organism>
<feature type="region of interest" description="Disordered" evidence="5">
    <location>
        <begin position="435"/>
        <end position="468"/>
    </location>
</feature>
<dbReference type="SMART" id="SM00777">
    <property type="entry name" value="Mad3_BUB1_I"/>
    <property type="match status" value="1"/>
</dbReference>